<reference evidence="2" key="1">
    <citation type="submission" date="2016-06" db="EMBL/GenBank/DDBJ databases">
        <title>Parallel loss of symbiosis genes in relatives of nitrogen-fixing non-legume Parasponia.</title>
        <authorList>
            <person name="Van Velzen R."/>
            <person name="Holmer R."/>
            <person name="Bu F."/>
            <person name="Rutten L."/>
            <person name="Van Zeijl A."/>
            <person name="Liu W."/>
            <person name="Santuari L."/>
            <person name="Cao Q."/>
            <person name="Sharma T."/>
            <person name="Shen D."/>
            <person name="Roswanjaya Y."/>
            <person name="Wardhani T."/>
            <person name="Kalhor M.S."/>
            <person name="Jansen J."/>
            <person name="Van den Hoogen J."/>
            <person name="Gungor B."/>
            <person name="Hartog M."/>
            <person name="Hontelez J."/>
            <person name="Verver J."/>
            <person name="Yang W.-C."/>
            <person name="Schijlen E."/>
            <person name="Repin R."/>
            <person name="Schilthuizen M."/>
            <person name="Schranz E."/>
            <person name="Heidstra R."/>
            <person name="Miyata K."/>
            <person name="Fedorova E."/>
            <person name="Kohlen W."/>
            <person name="Bisseling T."/>
            <person name="Smit S."/>
            <person name="Geurts R."/>
        </authorList>
    </citation>
    <scope>NUCLEOTIDE SEQUENCE [LARGE SCALE GENOMIC DNA]</scope>
    <source>
        <strain evidence="2">cv. WU1-14</strain>
    </source>
</reference>
<evidence type="ECO:0000313" key="1">
    <source>
        <dbReference type="EMBL" id="PON44324.1"/>
    </source>
</evidence>
<dbReference type="EMBL" id="JXTB01000353">
    <property type="protein sequence ID" value="PON44324.1"/>
    <property type="molecule type" value="Genomic_DNA"/>
</dbReference>
<gene>
    <name evidence="1" type="ORF">PanWU01x14_268270</name>
</gene>
<sequence length="73" mass="8734">MWVRKWKILPLVLPERALVLHQHIQVGHVDFWQIGWPLFLFGLWKIISNMERGFLYLGYAFKVNGPLQETNIM</sequence>
<proteinExistence type="predicted"/>
<protein>
    <submittedName>
        <fullName evidence="1">Uncharacterized protein</fullName>
    </submittedName>
</protein>
<dbReference type="Proteomes" id="UP000237105">
    <property type="component" value="Unassembled WGS sequence"/>
</dbReference>
<accession>A0A2P5B6B6</accession>
<comment type="caution">
    <text evidence="1">The sequence shown here is derived from an EMBL/GenBank/DDBJ whole genome shotgun (WGS) entry which is preliminary data.</text>
</comment>
<name>A0A2P5B6B6_PARAD</name>
<dbReference type="AlphaFoldDB" id="A0A2P5B6B6"/>
<evidence type="ECO:0000313" key="2">
    <source>
        <dbReference type="Proteomes" id="UP000237105"/>
    </source>
</evidence>
<organism evidence="1 2">
    <name type="scientific">Parasponia andersonii</name>
    <name type="common">Sponia andersonii</name>
    <dbReference type="NCBI Taxonomy" id="3476"/>
    <lineage>
        <taxon>Eukaryota</taxon>
        <taxon>Viridiplantae</taxon>
        <taxon>Streptophyta</taxon>
        <taxon>Embryophyta</taxon>
        <taxon>Tracheophyta</taxon>
        <taxon>Spermatophyta</taxon>
        <taxon>Magnoliopsida</taxon>
        <taxon>eudicotyledons</taxon>
        <taxon>Gunneridae</taxon>
        <taxon>Pentapetalae</taxon>
        <taxon>rosids</taxon>
        <taxon>fabids</taxon>
        <taxon>Rosales</taxon>
        <taxon>Cannabaceae</taxon>
        <taxon>Parasponia</taxon>
    </lineage>
</organism>
<keyword evidence="2" id="KW-1185">Reference proteome</keyword>